<reference evidence="1" key="1">
    <citation type="submission" date="2014-11" db="EMBL/GenBank/DDBJ databases">
        <authorList>
            <person name="Amaro Gonzalez C."/>
        </authorList>
    </citation>
    <scope>NUCLEOTIDE SEQUENCE</scope>
</reference>
<reference evidence="1" key="2">
    <citation type="journal article" date="2015" name="Fish Shellfish Immunol.">
        <title>Early steps in the European eel (Anguilla anguilla)-Vibrio vulnificus interaction in the gills: Role of the RtxA13 toxin.</title>
        <authorList>
            <person name="Callol A."/>
            <person name="Pajuelo D."/>
            <person name="Ebbesson L."/>
            <person name="Teles M."/>
            <person name="MacKenzie S."/>
            <person name="Amaro C."/>
        </authorList>
    </citation>
    <scope>NUCLEOTIDE SEQUENCE</scope>
</reference>
<proteinExistence type="predicted"/>
<organism evidence="1">
    <name type="scientific">Anguilla anguilla</name>
    <name type="common">European freshwater eel</name>
    <name type="synonym">Muraena anguilla</name>
    <dbReference type="NCBI Taxonomy" id="7936"/>
    <lineage>
        <taxon>Eukaryota</taxon>
        <taxon>Metazoa</taxon>
        <taxon>Chordata</taxon>
        <taxon>Craniata</taxon>
        <taxon>Vertebrata</taxon>
        <taxon>Euteleostomi</taxon>
        <taxon>Actinopterygii</taxon>
        <taxon>Neopterygii</taxon>
        <taxon>Teleostei</taxon>
        <taxon>Anguilliformes</taxon>
        <taxon>Anguillidae</taxon>
        <taxon>Anguilla</taxon>
    </lineage>
</organism>
<dbReference type="AlphaFoldDB" id="A0A0E9X1U2"/>
<accession>A0A0E9X1U2</accession>
<protein>
    <submittedName>
        <fullName evidence="1">Uncharacterized protein</fullName>
    </submittedName>
</protein>
<dbReference type="EMBL" id="GBXM01012028">
    <property type="protein sequence ID" value="JAH96549.1"/>
    <property type="molecule type" value="Transcribed_RNA"/>
</dbReference>
<name>A0A0E9X1U2_ANGAN</name>
<sequence length="63" mass="7279">MFFTGETYFARSRKTLSAYILVVPTVISDSQNLAPALINCFFPEQLHDWWSSSIFFLVNMTPE</sequence>
<evidence type="ECO:0000313" key="1">
    <source>
        <dbReference type="EMBL" id="JAH96549.1"/>
    </source>
</evidence>